<keyword evidence="3" id="KW-1185">Reference proteome</keyword>
<keyword evidence="1" id="KW-0812">Transmembrane</keyword>
<evidence type="ECO:0000313" key="2">
    <source>
        <dbReference type="EMBL" id="ABW28382.1"/>
    </source>
</evidence>
<dbReference type="HOGENOM" id="CLU_3283118_0_0_3"/>
<accession>B0C035</accession>
<evidence type="ECO:0000256" key="1">
    <source>
        <dbReference type="SAM" id="Phobius"/>
    </source>
</evidence>
<sequence length="40" mass="4734">MHIFVDLLLDPRFSIVLAPLALATYSTLFLLEYFDRQFDQ</sequence>
<dbReference type="EMBL" id="CP000828">
    <property type="protein sequence ID" value="ABW28382.1"/>
    <property type="molecule type" value="Genomic_DNA"/>
</dbReference>
<keyword evidence="1" id="KW-1133">Transmembrane helix</keyword>
<dbReference type="Proteomes" id="UP000000268">
    <property type="component" value="Chromosome"/>
</dbReference>
<gene>
    <name evidence="2" type="ordered locus">AM1_3388</name>
</gene>
<dbReference type="KEGG" id="amr:AM1_3388"/>
<keyword evidence="1" id="KW-0472">Membrane</keyword>
<organism evidence="2 3">
    <name type="scientific">Acaryochloris marina (strain MBIC 11017)</name>
    <dbReference type="NCBI Taxonomy" id="329726"/>
    <lineage>
        <taxon>Bacteria</taxon>
        <taxon>Bacillati</taxon>
        <taxon>Cyanobacteriota</taxon>
        <taxon>Cyanophyceae</taxon>
        <taxon>Acaryochloridales</taxon>
        <taxon>Acaryochloridaceae</taxon>
        <taxon>Acaryochloris</taxon>
    </lineage>
</organism>
<dbReference type="AlphaFoldDB" id="B0C035"/>
<protein>
    <submittedName>
        <fullName evidence="2">Uncharacterized protein</fullName>
    </submittedName>
</protein>
<name>B0C035_ACAM1</name>
<dbReference type="RefSeq" id="WP_010472634.1">
    <property type="nucleotide sequence ID" value="NC_009925.1"/>
</dbReference>
<feature type="transmembrane region" description="Helical" evidence="1">
    <location>
        <begin position="12"/>
        <end position="34"/>
    </location>
</feature>
<reference evidence="2 3" key="1">
    <citation type="journal article" date="2008" name="Proc. Natl. Acad. Sci. U.S.A.">
        <title>Niche adaptation and genome expansion in the chlorophyll d-producing cyanobacterium Acaryochloris marina.</title>
        <authorList>
            <person name="Swingley W.D."/>
            <person name="Chen M."/>
            <person name="Cheung P.C."/>
            <person name="Conrad A.L."/>
            <person name="Dejesa L.C."/>
            <person name="Hao J."/>
            <person name="Honchak B.M."/>
            <person name="Karbach L.E."/>
            <person name="Kurdoglu A."/>
            <person name="Lahiri S."/>
            <person name="Mastrian S.D."/>
            <person name="Miyashita H."/>
            <person name="Page L."/>
            <person name="Ramakrishna P."/>
            <person name="Satoh S."/>
            <person name="Sattley W.M."/>
            <person name="Shimada Y."/>
            <person name="Taylor H.L."/>
            <person name="Tomo T."/>
            <person name="Tsuchiya T."/>
            <person name="Wang Z.T."/>
            <person name="Raymond J."/>
            <person name="Mimuro M."/>
            <person name="Blankenship R.E."/>
            <person name="Touchman J.W."/>
        </authorList>
    </citation>
    <scope>NUCLEOTIDE SEQUENCE [LARGE SCALE GENOMIC DNA]</scope>
    <source>
        <strain evidence="3">MBIC 11017</strain>
    </source>
</reference>
<proteinExistence type="predicted"/>
<evidence type="ECO:0000313" key="3">
    <source>
        <dbReference type="Proteomes" id="UP000000268"/>
    </source>
</evidence>